<evidence type="ECO:0000313" key="2">
    <source>
        <dbReference type="EMBL" id="SFD64822.1"/>
    </source>
</evidence>
<evidence type="ECO:0000256" key="1">
    <source>
        <dbReference type="SAM" id="SignalP"/>
    </source>
</evidence>
<sequence length="342" mass="37288">MLRGLVHRLVPLGFASTLALSAIAACDGGGSSAPPVSVTSEQLKPGGVFITYVNGCEKGCNELGRGDLVLELNGQPVSTAKDLRVSQIATGQPVKLKVRKPSGQEVEVELVATPNDKLQPIKEAPPFWSVGAADLDKAPQWARRSLFGHASLMIMLMNMDGGVTDGRQMAGKKRLVLFWDWATRDEQAQAANMLRVLQMAREDLQNAGVEIMFTHVTFPSNFTGTTSQETGRPLPRVAPMNDSGLREWQKTNGLPDKPPLPTYRFPNATEYQASRELGLEGATTYQQYLRQSPAIVLLDEDGIIRWHSEGIQAPPAGDELAGKGKDDQWTIIQAIEFAKKEL</sequence>
<reference evidence="3" key="1">
    <citation type="submission" date="2016-10" db="EMBL/GenBank/DDBJ databases">
        <authorList>
            <person name="Varghese N."/>
            <person name="Submissions S."/>
        </authorList>
    </citation>
    <scope>NUCLEOTIDE SEQUENCE [LARGE SCALE GENOMIC DNA]</scope>
    <source>
        <strain evidence="3">ATCC 25963</strain>
    </source>
</reference>
<feature type="signal peptide" evidence="1">
    <location>
        <begin position="1"/>
        <end position="24"/>
    </location>
</feature>
<accession>A0A1I1U1X2</accession>
<keyword evidence="3" id="KW-1185">Reference proteome</keyword>
<gene>
    <name evidence="2" type="ORF">SAMN02745121_00905</name>
</gene>
<keyword evidence="1" id="KW-0732">Signal</keyword>
<evidence type="ECO:0000313" key="3">
    <source>
        <dbReference type="Proteomes" id="UP000199400"/>
    </source>
</evidence>
<dbReference type="AlphaFoldDB" id="A0A1I1U1X2"/>
<organism evidence="2 3">
    <name type="scientific">Nannocystis exedens</name>
    <dbReference type="NCBI Taxonomy" id="54"/>
    <lineage>
        <taxon>Bacteria</taxon>
        <taxon>Pseudomonadati</taxon>
        <taxon>Myxococcota</taxon>
        <taxon>Polyangia</taxon>
        <taxon>Nannocystales</taxon>
        <taxon>Nannocystaceae</taxon>
        <taxon>Nannocystis</taxon>
    </lineage>
</organism>
<dbReference type="EMBL" id="FOMX01000003">
    <property type="protein sequence ID" value="SFD64822.1"/>
    <property type="molecule type" value="Genomic_DNA"/>
</dbReference>
<dbReference type="InterPro" id="IPR036034">
    <property type="entry name" value="PDZ_sf"/>
</dbReference>
<dbReference type="RefSeq" id="WP_096329411.1">
    <property type="nucleotide sequence ID" value="NZ_FOMX01000003.1"/>
</dbReference>
<protein>
    <recommendedName>
        <fullName evidence="4">PDZ domain-containing protein</fullName>
    </recommendedName>
</protein>
<dbReference type="OrthoDB" id="5491681at2"/>
<dbReference type="Proteomes" id="UP000199400">
    <property type="component" value="Unassembled WGS sequence"/>
</dbReference>
<dbReference type="PROSITE" id="PS51257">
    <property type="entry name" value="PROKAR_LIPOPROTEIN"/>
    <property type="match status" value="1"/>
</dbReference>
<evidence type="ECO:0008006" key="4">
    <source>
        <dbReference type="Google" id="ProtNLM"/>
    </source>
</evidence>
<proteinExistence type="predicted"/>
<dbReference type="Gene3D" id="3.40.30.10">
    <property type="entry name" value="Glutaredoxin"/>
    <property type="match status" value="1"/>
</dbReference>
<dbReference type="Gene3D" id="2.30.42.10">
    <property type="match status" value="1"/>
</dbReference>
<name>A0A1I1U1X2_9BACT</name>
<feature type="chain" id="PRO_5011549287" description="PDZ domain-containing protein" evidence="1">
    <location>
        <begin position="25"/>
        <end position="342"/>
    </location>
</feature>
<dbReference type="SUPFAM" id="SSF50156">
    <property type="entry name" value="PDZ domain-like"/>
    <property type="match status" value="1"/>
</dbReference>